<evidence type="ECO:0000256" key="5">
    <source>
        <dbReference type="SAM" id="Phobius"/>
    </source>
</evidence>
<feature type="transmembrane region" description="Helical" evidence="5">
    <location>
        <begin position="62"/>
        <end position="80"/>
    </location>
</feature>
<comment type="subcellular location">
    <subcellularLocation>
        <location evidence="1">Membrane</location>
        <topology evidence="1">Multi-pass membrane protein</topology>
    </subcellularLocation>
</comment>
<evidence type="ECO:0000256" key="3">
    <source>
        <dbReference type="ARBA" id="ARBA00022989"/>
    </source>
</evidence>
<sequence>MKIEMKTKTGITIANDITKARLWSARAMSGIVILFMLFDGIGKIVKPAPVVESTLALGFAENHLATVGVLGLLCTILYALPRTRFLGAVLLTGYLGGAVAAHLRVDNPLWSHMLFPVYVAILAWGALWLIDRKFRNLLWERK</sequence>
<name>A0A5R9G382_9BACL</name>
<proteinExistence type="predicted"/>
<keyword evidence="4 5" id="KW-0472">Membrane</keyword>
<protein>
    <submittedName>
        <fullName evidence="6">DoxX family protein</fullName>
    </submittedName>
</protein>
<dbReference type="InterPro" id="IPR032808">
    <property type="entry name" value="DoxX"/>
</dbReference>
<feature type="transmembrane region" description="Helical" evidence="5">
    <location>
        <begin position="85"/>
        <end position="103"/>
    </location>
</feature>
<dbReference type="GO" id="GO:0016020">
    <property type="term" value="C:membrane"/>
    <property type="evidence" value="ECO:0007669"/>
    <property type="project" value="UniProtKB-SubCell"/>
</dbReference>
<evidence type="ECO:0000313" key="6">
    <source>
        <dbReference type="EMBL" id="TLS50822.1"/>
    </source>
</evidence>
<organism evidence="6 7">
    <name type="scientific">Paenibacillus antri</name>
    <dbReference type="NCBI Taxonomy" id="2582848"/>
    <lineage>
        <taxon>Bacteria</taxon>
        <taxon>Bacillati</taxon>
        <taxon>Bacillota</taxon>
        <taxon>Bacilli</taxon>
        <taxon>Bacillales</taxon>
        <taxon>Paenibacillaceae</taxon>
        <taxon>Paenibacillus</taxon>
    </lineage>
</organism>
<dbReference type="Pfam" id="PF13564">
    <property type="entry name" value="DoxX_2"/>
    <property type="match status" value="1"/>
</dbReference>
<gene>
    <name evidence="6" type="ORF">FE782_19070</name>
</gene>
<dbReference type="OrthoDB" id="9811373at2"/>
<keyword evidence="2 5" id="KW-0812">Transmembrane</keyword>
<evidence type="ECO:0000313" key="7">
    <source>
        <dbReference type="Proteomes" id="UP000309676"/>
    </source>
</evidence>
<dbReference type="EMBL" id="VCIW01000013">
    <property type="protein sequence ID" value="TLS50822.1"/>
    <property type="molecule type" value="Genomic_DNA"/>
</dbReference>
<feature type="transmembrane region" description="Helical" evidence="5">
    <location>
        <begin position="21"/>
        <end position="42"/>
    </location>
</feature>
<feature type="transmembrane region" description="Helical" evidence="5">
    <location>
        <begin position="109"/>
        <end position="130"/>
    </location>
</feature>
<evidence type="ECO:0000256" key="2">
    <source>
        <dbReference type="ARBA" id="ARBA00022692"/>
    </source>
</evidence>
<keyword evidence="3 5" id="KW-1133">Transmembrane helix</keyword>
<reference evidence="6 7" key="1">
    <citation type="submission" date="2019-05" db="EMBL/GenBank/DDBJ databases">
        <authorList>
            <person name="Narsing Rao M.P."/>
            <person name="Li W.J."/>
        </authorList>
    </citation>
    <scope>NUCLEOTIDE SEQUENCE [LARGE SCALE GENOMIC DNA]</scope>
    <source>
        <strain evidence="6 7">SYSU_K30003</strain>
    </source>
</reference>
<keyword evidence="7" id="KW-1185">Reference proteome</keyword>
<comment type="caution">
    <text evidence="6">The sequence shown here is derived from an EMBL/GenBank/DDBJ whole genome shotgun (WGS) entry which is preliminary data.</text>
</comment>
<evidence type="ECO:0000256" key="1">
    <source>
        <dbReference type="ARBA" id="ARBA00004141"/>
    </source>
</evidence>
<dbReference type="AlphaFoldDB" id="A0A5R9G382"/>
<dbReference type="Proteomes" id="UP000309676">
    <property type="component" value="Unassembled WGS sequence"/>
</dbReference>
<accession>A0A5R9G382</accession>
<evidence type="ECO:0000256" key="4">
    <source>
        <dbReference type="ARBA" id="ARBA00023136"/>
    </source>
</evidence>